<dbReference type="InterPro" id="IPR012338">
    <property type="entry name" value="Beta-lactam/transpept-like"/>
</dbReference>
<keyword evidence="2" id="KW-0472">Membrane</keyword>
<dbReference type="GeneID" id="8858512"/>
<protein>
    <submittedName>
        <fullName evidence="4">Predicted protein</fullName>
    </submittedName>
</protein>
<gene>
    <name evidence="4" type="ORF">NAEGRDRAFT_72626</name>
</gene>
<accession>D2VUD7</accession>
<evidence type="ECO:0000313" key="5">
    <source>
        <dbReference type="Proteomes" id="UP000006671"/>
    </source>
</evidence>
<keyword evidence="2" id="KW-0812">Transmembrane</keyword>
<dbReference type="SUPFAM" id="SSF56601">
    <property type="entry name" value="beta-lactamase/transpeptidase-like"/>
    <property type="match status" value="2"/>
</dbReference>
<evidence type="ECO:0000256" key="1">
    <source>
        <dbReference type="ARBA" id="ARBA00038473"/>
    </source>
</evidence>
<dbReference type="OMA" id="FTQYLQI"/>
<name>D2VUD7_NAEGR</name>
<evidence type="ECO:0000313" key="4">
    <source>
        <dbReference type="EMBL" id="EFC39607.1"/>
    </source>
</evidence>
<sequence>MTSRYHQHHWSIMIMILLIISFSMIVNIHAAWDFSRFSTHMEQIQQLHNTFFANIKGGASTAILFRNETVGEVFAGIAQGNQKPTRDTKYRIASVTKTFVSAAMMALRDEGLIDLDQSVCDFVPEFCTFPNPDGLSSNFTFRQLSSYLSGLPREAPCVLTACDYSNGQIMQRIKENGLFLVRDGDHYPIYSNLGYSFLGHALESAAKISFEQVIQSRILDKLGMKNSGFVNKDNLNNLILAEGYHESERIYTNNKTISWSQPAAGMYSSIADLTLYVKNLMNAFANYGNKMETSIMSRQTLREFLNAQHVLPHGSAAVGLSWEMVHYPFLGGWAIMKSGLIGGYNAQVVMIPHCEMAVITLLSRDDGAQSLALQSAATIASAMKDYLTELREKEIAGNFGSLVSQYKQSGNIVSLELGNVTNSNQKLLNIRNPISSLSQSFNLLPSKENEFIIQPYDIPTRVQYEKGLGGSRVMTRSDLANITSPDFDLFANTLSTSNKRNLERQAITSVCNHIPKDVSLSLPITQSDAATALKNLGDSVSAFASQTGSKVAIQVNYKGQQVIMFTFGSSTDSTSFNIGTLTQLFTSTAILIAKEKGLIKSLDDPIVKYLPQIVYQENLPFENNMTIRQLMNHASGLPIIAPCDDTDTCSLNWNQYVEKTMAEQHIIQPSSTLRTFSTIGFSILGRLIASLKGVVSFNQFVTDNILTPLKMTDSGFKSASFLASNSEMYSSIRDVSKFLNCISGIHRECSIIKKESSRLLHLRNLLSNDKAMSMSLGSFEHEFSNGIWFASKYGSIKGYSSYVAMNDDLDLSVVVLSSSDNNVGKYLVNNQSAIPNLFKAFTTALQQQPSFLKANTSLPSQELLKDMKGIYKVFDQFLLFTQYLQIDYNAQLGLITFAFVESATPAQSSASPNFVLEMISPQDNLTYKVKTLSTFFLKPFSLPIHLISFSNARNPITLSISND</sequence>
<keyword evidence="2" id="KW-1133">Transmembrane helix</keyword>
<dbReference type="AlphaFoldDB" id="D2VUD7"/>
<feature type="domain" description="Beta-lactamase-related" evidence="3">
    <location>
        <begin position="58"/>
        <end position="372"/>
    </location>
</feature>
<evidence type="ECO:0000259" key="3">
    <source>
        <dbReference type="Pfam" id="PF00144"/>
    </source>
</evidence>
<dbReference type="InterPro" id="IPR051478">
    <property type="entry name" value="Beta-lactamase-like_AB/R"/>
</dbReference>
<dbReference type="STRING" id="5762.D2VUD7"/>
<dbReference type="Pfam" id="PF00144">
    <property type="entry name" value="Beta-lactamase"/>
    <property type="match status" value="2"/>
</dbReference>
<reference evidence="4 5" key="1">
    <citation type="journal article" date="2010" name="Cell">
        <title>The genome of Naegleria gruberi illuminates early eukaryotic versatility.</title>
        <authorList>
            <person name="Fritz-Laylin L.K."/>
            <person name="Prochnik S.E."/>
            <person name="Ginger M.L."/>
            <person name="Dacks J.B."/>
            <person name="Carpenter M.L."/>
            <person name="Field M.C."/>
            <person name="Kuo A."/>
            <person name="Paredez A."/>
            <person name="Chapman J."/>
            <person name="Pham J."/>
            <person name="Shu S."/>
            <person name="Neupane R."/>
            <person name="Cipriano M."/>
            <person name="Mancuso J."/>
            <person name="Tu H."/>
            <person name="Salamov A."/>
            <person name="Lindquist E."/>
            <person name="Shapiro H."/>
            <person name="Lucas S."/>
            <person name="Grigoriev I.V."/>
            <person name="Cande W.Z."/>
            <person name="Fulton C."/>
            <person name="Rokhsar D.S."/>
            <person name="Dawson S.C."/>
        </authorList>
    </citation>
    <scope>NUCLEOTIDE SEQUENCE [LARGE SCALE GENOMIC DNA]</scope>
    <source>
        <strain evidence="4 5">NEG-M</strain>
    </source>
</reference>
<feature type="transmembrane region" description="Helical" evidence="2">
    <location>
        <begin position="12"/>
        <end position="32"/>
    </location>
</feature>
<dbReference type="PANTHER" id="PTHR22935">
    <property type="entry name" value="PENICILLIN-BINDING PROTEIN"/>
    <property type="match status" value="1"/>
</dbReference>
<keyword evidence="5" id="KW-1185">Reference proteome</keyword>
<dbReference type="OrthoDB" id="31129at2759"/>
<dbReference type="RefSeq" id="XP_002672351.1">
    <property type="nucleotide sequence ID" value="XM_002672305.1"/>
</dbReference>
<dbReference type="PANTHER" id="PTHR22935:SF95">
    <property type="entry name" value="BETA-LACTAMASE-LIKE 1-RELATED"/>
    <property type="match status" value="1"/>
</dbReference>
<dbReference type="eggNOG" id="ENOG502S3SB">
    <property type="taxonomic scope" value="Eukaryota"/>
</dbReference>
<proteinExistence type="inferred from homology"/>
<dbReference type="EMBL" id="GG738898">
    <property type="protein sequence ID" value="EFC39607.1"/>
    <property type="molecule type" value="Genomic_DNA"/>
</dbReference>
<feature type="domain" description="Beta-lactamase-related" evidence="3">
    <location>
        <begin position="556"/>
        <end position="825"/>
    </location>
</feature>
<organism evidence="5">
    <name type="scientific">Naegleria gruberi</name>
    <name type="common">Amoeba</name>
    <dbReference type="NCBI Taxonomy" id="5762"/>
    <lineage>
        <taxon>Eukaryota</taxon>
        <taxon>Discoba</taxon>
        <taxon>Heterolobosea</taxon>
        <taxon>Tetramitia</taxon>
        <taxon>Eutetramitia</taxon>
        <taxon>Vahlkampfiidae</taxon>
        <taxon>Naegleria</taxon>
    </lineage>
</organism>
<dbReference type="InterPro" id="IPR001466">
    <property type="entry name" value="Beta-lactam-related"/>
</dbReference>
<dbReference type="VEuPathDB" id="AmoebaDB:NAEGRDRAFT_72626"/>
<dbReference type="Proteomes" id="UP000006671">
    <property type="component" value="Unassembled WGS sequence"/>
</dbReference>
<dbReference type="KEGG" id="ngr:NAEGRDRAFT_72626"/>
<comment type="similarity">
    <text evidence="1">Belongs to the beta-lactamase family.</text>
</comment>
<evidence type="ECO:0000256" key="2">
    <source>
        <dbReference type="SAM" id="Phobius"/>
    </source>
</evidence>
<dbReference type="InParanoid" id="D2VUD7"/>
<dbReference type="Gene3D" id="3.40.710.10">
    <property type="entry name" value="DD-peptidase/beta-lactamase superfamily"/>
    <property type="match status" value="2"/>
</dbReference>